<keyword evidence="3" id="KW-0620">Polyamine biosynthesis</keyword>
<evidence type="ECO:0000256" key="1">
    <source>
        <dbReference type="ARBA" id="ARBA00007867"/>
    </source>
</evidence>
<evidence type="ECO:0000313" key="7">
    <source>
        <dbReference type="EMBL" id="GAG99677.1"/>
    </source>
</evidence>
<comment type="caution">
    <text evidence="7">The sequence shown here is derived from an EMBL/GenBank/DDBJ whole genome shotgun (WGS) entry which is preliminary data.</text>
</comment>
<dbReference type="Pfam" id="PF01564">
    <property type="entry name" value="Spermine_synth"/>
    <property type="match status" value="1"/>
</dbReference>
<comment type="catalytic activity">
    <reaction evidence="4">
        <text>S-adenosyl 3-(methylsulfanyl)propylamine + spermidine = thermospermine + S-methyl-5'-thioadenosine + H(+)</text>
        <dbReference type="Rhea" id="RHEA:30515"/>
        <dbReference type="ChEBI" id="CHEBI:15378"/>
        <dbReference type="ChEBI" id="CHEBI:17509"/>
        <dbReference type="ChEBI" id="CHEBI:57443"/>
        <dbReference type="ChEBI" id="CHEBI:57834"/>
        <dbReference type="ChEBI" id="CHEBI:59903"/>
        <dbReference type="EC" id="2.5.1.79"/>
    </reaction>
</comment>
<feature type="non-terminal residue" evidence="7">
    <location>
        <position position="1"/>
    </location>
</feature>
<dbReference type="PANTHER" id="PTHR43317:SF1">
    <property type="entry name" value="THERMOSPERMINE SYNTHASE ACAULIS5"/>
    <property type="match status" value="1"/>
</dbReference>
<sequence>LIQLHSLEDVLYSGQSQFQSIEIIRSGSFGKCLVLDGKIQSSEADEFIYHEALVQPAMITHSCPETVFIAGGGEGATLREVLSHNTVKRAVMIDIDAEVIALCQKFLPDHSRGSFEDRRTELYHADARDYLAKCGEEFDIIIIDLPDPIERGPAYLLYTQEFYQLVKDRLGTNGIICVQAGSAAWNELLNFAAVNHTLRSVFPIVCPYQTDVPSFGGPWGFCLASSNLDPRLLSTTEVDNRISARSLTRLKFYDGLTHQGMFSLPKHLRDELS</sequence>
<evidence type="ECO:0000256" key="2">
    <source>
        <dbReference type="ARBA" id="ARBA00022679"/>
    </source>
</evidence>
<dbReference type="FunFam" id="3.40.50.150:FF:000088">
    <property type="entry name" value="Polyamine aminopropyltransferase"/>
    <property type="match status" value="1"/>
</dbReference>
<dbReference type="Gene3D" id="2.30.140.10">
    <property type="entry name" value="Spermidine synthase, tetramerisation domain"/>
    <property type="match status" value="1"/>
</dbReference>
<accession>X1D3I4</accession>
<keyword evidence="2" id="KW-0808">Transferase</keyword>
<dbReference type="SUPFAM" id="SSF53335">
    <property type="entry name" value="S-adenosyl-L-methionine-dependent methyltransferases"/>
    <property type="match status" value="1"/>
</dbReference>
<dbReference type="GO" id="GO:0006596">
    <property type="term" value="P:polyamine biosynthetic process"/>
    <property type="evidence" value="ECO:0007669"/>
    <property type="project" value="UniProtKB-KW"/>
</dbReference>
<evidence type="ECO:0000256" key="3">
    <source>
        <dbReference type="ARBA" id="ARBA00023115"/>
    </source>
</evidence>
<dbReference type="CDD" id="cd02440">
    <property type="entry name" value="AdoMet_MTases"/>
    <property type="match status" value="1"/>
</dbReference>
<dbReference type="PROSITE" id="PS51006">
    <property type="entry name" value="PABS_2"/>
    <property type="match status" value="1"/>
</dbReference>
<dbReference type="NCBIfam" id="NF002010">
    <property type="entry name" value="PRK00811.1"/>
    <property type="match status" value="1"/>
</dbReference>
<dbReference type="InterPro" id="IPR037163">
    <property type="entry name" value="Spermidine_synt_N_sf"/>
</dbReference>
<gene>
    <name evidence="7" type="ORF">S01H4_49468</name>
</gene>
<organism evidence="7">
    <name type="scientific">marine sediment metagenome</name>
    <dbReference type="NCBI Taxonomy" id="412755"/>
    <lineage>
        <taxon>unclassified sequences</taxon>
        <taxon>metagenomes</taxon>
        <taxon>ecological metagenomes</taxon>
    </lineage>
</organism>
<name>X1D3I4_9ZZZZ</name>
<reference evidence="7" key="1">
    <citation type="journal article" date="2014" name="Front. Microbiol.">
        <title>High frequency of phylogenetically diverse reductive dehalogenase-homologous genes in deep subseafloor sedimentary metagenomes.</title>
        <authorList>
            <person name="Kawai M."/>
            <person name="Futagami T."/>
            <person name="Toyoda A."/>
            <person name="Takaki Y."/>
            <person name="Nishi S."/>
            <person name="Hori S."/>
            <person name="Arai W."/>
            <person name="Tsubouchi T."/>
            <person name="Morono Y."/>
            <person name="Uchiyama I."/>
            <person name="Ito T."/>
            <person name="Fujiyama A."/>
            <person name="Inagaki F."/>
            <person name="Takami H."/>
        </authorList>
    </citation>
    <scope>NUCLEOTIDE SEQUENCE</scope>
    <source>
        <strain evidence="7">Expedition CK06-06</strain>
    </source>
</reference>
<dbReference type="PANTHER" id="PTHR43317">
    <property type="entry name" value="THERMOSPERMINE SYNTHASE ACAULIS5"/>
    <property type="match status" value="1"/>
</dbReference>
<dbReference type="InterPro" id="IPR030374">
    <property type="entry name" value="PABS"/>
</dbReference>
<dbReference type="Gene3D" id="3.40.50.150">
    <property type="entry name" value="Vaccinia Virus protein VP39"/>
    <property type="match status" value="1"/>
</dbReference>
<dbReference type="Pfam" id="PF17284">
    <property type="entry name" value="Spermine_synt_N"/>
    <property type="match status" value="1"/>
</dbReference>
<comment type="similarity">
    <text evidence="1">Belongs to the spermidine/spermine synthase family.</text>
</comment>
<protein>
    <recommendedName>
        <fullName evidence="5">thermospermine synthase</fullName>
        <ecNumber evidence="5">2.5.1.79</ecNumber>
    </recommendedName>
</protein>
<dbReference type="NCBIfam" id="NF037959">
    <property type="entry name" value="MFS_SpdSyn"/>
    <property type="match status" value="1"/>
</dbReference>
<dbReference type="EMBL" id="BART01027981">
    <property type="protein sequence ID" value="GAG99677.1"/>
    <property type="molecule type" value="Genomic_DNA"/>
</dbReference>
<proteinExistence type="inferred from homology"/>
<evidence type="ECO:0000256" key="4">
    <source>
        <dbReference type="ARBA" id="ARBA00048874"/>
    </source>
</evidence>
<evidence type="ECO:0000256" key="5">
    <source>
        <dbReference type="ARBA" id="ARBA00049721"/>
    </source>
</evidence>
<dbReference type="InterPro" id="IPR035246">
    <property type="entry name" value="Spermidine_synt_N"/>
</dbReference>
<dbReference type="AlphaFoldDB" id="X1D3I4"/>
<feature type="non-terminal residue" evidence="7">
    <location>
        <position position="273"/>
    </location>
</feature>
<feature type="domain" description="PABS" evidence="6">
    <location>
        <begin position="1"/>
        <end position="226"/>
    </location>
</feature>
<dbReference type="EC" id="2.5.1.79" evidence="5"/>
<dbReference type="GO" id="GO:0010487">
    <property type="term" value="F:thermospermine synthase activity"/>
    <property type="evidence" value="ECO:0007669"/>
    <property type="project" value="UniProtKB-EC"/>
</dbReference>
<dbReference type="HAMAP" id="MF_00198">
    <property type="entry name" value="Spermidine_synth"/>
    <property type="match status" value="1"/>
</dbReference>
<dbReference type="InterPro" id="IPR029063">
    <property type="entry name" value="SAM-dependent_MTases_sf"/>
</dbReference>
<evidence type="ECO:0000259" key="6">
    <source>
        <dbReference type="PROSITE" id="PS51006"/>
    </source>
</evidence>
<dbReference type="InterPro" id="IPR001045">
    <property type="entry name" value="Spermi_synthase"/>
</dbReference>